<protein>
    <submittedName>
        <fullName evidence="10">Outer membrane factor, OMF family</fullName>
    </submittedName>
</protein>
<feature type="coiled-coil region" evidence="8">
    <location>
        <begin position="357"/>
        <end position="384"/>
    </location>
</feature>
<feature type="signal peptide" evidence="9">
    <location>
        <begin position="1"/>
        <end position="25"/>
    </location>
</feature>
<dbReference type="OrthoDB" id="1674454at2"/>
<dbReference type="STRING" id="686796.SAMN04488104_103626"/>
<reference evidence="11" key="1">
    <citation type="submission" date="2016-10" db="EMBL/GenBank/DDBJ databases">
        <authorList>
            <person name="Varghese N."/>
            <person name="Submissions S."/>
        </authorList>
    </citation>
    <scope>NUCLEOTIDE SEQUENCE [LARGE SCALE GENOMIC DNA]</scope>
    <source>
        <strain evidence="11">DSM 23095</strain>
    </source>
</reference>
<keyword evidence="6" id="KW-0472">Membrane</keyword>
<accession>A0A1G6VLJ2</accession>
<dbReference type="Pfam" id="PF02321">
    <property type="entry name" value="OEP"/>
    <property type="match status" value="2"/>
</dbReference>
<evidence type="ECO:0000256" key="7">
    <source>
        <dbReference type="ARBA" id="ARBA00023237"/>
    </source>
</evidence>
<dbReference type="PANTHER" id="PTHR30026">
    <property type="entry name" value="OUTER MEMBRANE PROTEIN TOLC"/>
    <property type="match status" value="1"/>
</dbReference>
<organism evidence="10 11">
    <name type="scientific">Algoriphagus faecimaris</name>
    <dbReference type="NCBI Taxonomy" id="686796"/>
    <lineage>
        <taxon>Bacteria</taxon>
        <taxon>Pseudomonadati</taxon>
        <taxon>Bacteroidota</taxon>
        <taxon>Cytophagia</taxon>
        <taxon>Cytophagales</taxon>
        <taxon>Cyclobacteriaceae</taxon>
        <taxon>Algoriphagus</taxon>
    </lineage>
</organism>
<dbReference type="GO" id="GO:0009279">
    <property type="term" value="C:cell outer membrane"/>
    <property type="evidence" value="ECO:0007669"/>
    <property type="project" value="UniProtKB-SubCell"/>
</dbReference>
<evidence type="ECO:0000256" key="5">
    <source>
        <dbReference type="ARBA" id="ARBA00022692"/>
    </source>
</evidence>
<evidence type="ECO:0000256" key="4">
    <source>
        <dbReference type="ARBA" id="ARBA00022452"/>
    </source>
</evidence>
<gene>
    <name evidence="10" type="ORF">SAMN04488104_103626</name>
</gene>
<keyword evidence="8" id="KW-0175">Coiled coil</keyword>
<keyword evidence="7" id="KW-0998">Cell outer membrane</keyword>
<dbReference type="SUPFAM" id="SSF56954">
    <property type="entry name" value="Outer membrane efflux proteins (OEP)"/>
    <property type="match status" value="1"/>
</dbReference>
<keyword evidence="11" id="KW-1185">Reference proteome</keyword>
<dbReference type="InterPro" id="IPR003423">
    <property type="entry name" value="OMP_efflux"/>
</dbReference>
<sequence>MKLVNIHKQIGLLLFFALQSSYSQAQVWSLQTCVDSALSHNKSLQMVQNEFELVEYRSQEAKAALLPKVFFQGDYRYFSELPYQLLPQSFFGGPKGVFREVQFGVPHTISTAVSLQMPIYDPQALGTIATQKVQQDIGQLQVRKTQEHVVLEVSNLYYTIQIAKNQLAFVSSNLENSRKLEQLTQLLYEQELAARTDWDKVILQVSQLETNTIQLESQIENLLQSLRFVMGVRPEIPLDIDENIAFEKFIEEDPVQTSDLLIQEQKVQLSELQLKTIRNSKIPKLSLYGSYGQSGFGYGGNPESFLKFFPVSFVGAQVSFPIFNGTVTQKKIQQSRIGLENARLQEVLVQDQREMLLSQSKMNLNIAENQIATYQSQVNLAESVYKRMLLQHQEGLVGLTDVLLAENSLRESQQLYLQGMVDYLKATLQIKNHSGTLLN</sequence>
<comment type="similarity">
    <text evidence="2">Belongs to the outer membrane factor (OMF) (TC 1.B.17) family.</text>
</comment>
<proteinExistence type="inferred from homology"/>
<evidence type="ECO:0000256" key="3">
    <source>
        <dbReference type="ARBA" id="ARBA00022448"/>
    </source>
</evidence>
<evidence type="ECO:0000256" key="2">
    <source>
        <dbReference type="ARBA" id="ARBA00007613"/>
    </source>
</evidence>
<dbReference type="Proteomes" id="UP000199060">
    <property type="component" value="Unassembled WGS sequence"/>
</dbReference>
<name>A0A1G6VLJ2_9BACT</name>
<keyword evidence="9" id="KW-0732">Signal</keyword>
<evidence type="ECO:0000313" key="10">
    <source>
        <dbReference type="EMBL" id="SDD54449.1"/>
    </source>
</evidence>
<dbReference type="Gene3D" id="1.20.1600.10">
    <property type="entry name" value="Outer membrane efflux proteins (OEP)"/>
    <property type="match status" value="1"/>
</dbReference>
<dbReference type="AlphaFoldDB" id="A0A1G6VLJ2"/>
<dbReference type="GO" id="GO:0015288">
    <property type="term" value="F:porin activity"/>
    <property type="evidence" value="ECO:0007669"/>
    <property type="project" value="TreeGrafter"/>
</dbReference>
<dbReference type="RefSeq" id="WP_087940594.1">
    <property type="nucleotide sequence ID" value="NZ_FNAC01000036.1"/>
</dbReference>
<dbReference type="PANTHER" id="PTHR30026:SF20">
    <property type="entry name" value="OUTER MEMBRANE PROTEIN TOLC"/>
    <property type="match status" value="1"/>
</dbReference>
<dbReference type="InterPro" id="IPR051906">
    <property type="entry name" value="TolC-like"/>
</dbReference>
<keyword evidence="4" id="KW-1134">Transmembrane beta strand</keyword>
<keyword evidence="5" id="KW-0812">Transmembrane</keyword>
<keyword evidence="3" id="KW-0813">Transport</keyword>
<evidence type="ECO:0000256" key="1">
    <source>
        <dbReference type="ARBA" id="ARBA00004442"/>
    </source>
</evidence>
<evidence type="ECO:0000313" key="11">
    <source>
        <dbReference type="Proteomes" id="UP000199060"/>
    </source>
</evidence>
<comment type="subcellular location">
    <subcellularLocation>
        <location evidence="1">Cell outer membrane</location>
    </subcellularLocation>
</comment>
<dbReference type="GO" id="GO:0015562">
    <property type="term" value="F:efflux transmembrane transporter activity"/>
    <property type="evidence" value="ECO:0007669"/>
    <property type="project" value="InterPro"/>
</dbReference>
<dbReference type="EMBL" id="FNAC01000036">
    <property type="protein sequence ID" value="SDD54449.1"/>
    <property type="molecule type" value="Genomic_DNA"/>
</dbReference>
<evidence type="ECO:0000256" key="9">
    <source>
        <dbReference type="SAM" id="SignalP"/>
    </source>
</evidence>
<evidence type="ECO:0000256" key="8">
    <source>
        <dbReference type="SAM" id="Coils"/>
    </source>
</evidence>
<dbReference type="GO" id="GO:1990281">
    <property type="term" value="C:efflux pump complex"/>
    <property type="evidence" value="ECO:0007669"/>
    <property type="project" value="TreeGrafter"/>
</dbReference>
<evidence type="ECO:0000256" key="6">
    <source>
        <dbReference type="ARBA" id="ARBA00023136"/>
    </source>
</evidence>
<feature type="chain" id="PRO_5011489163" evidence="9">
    <location>
        <begin position="26"/>
        <end position="439"/>
    </location>
</feature>